<reference evidence="6" key="1">
    <citation type="journal article" date="2023" name="Mol. Phylogenet. Evol.">
        <title>Genome-scale phylogeny and comparative genomics of the fungal order Sordariales.</title>
        <authorList>
            <person name="Hensen N."/>
            <person name="Bonometti L."/>
            <person name="Westerberg I."/>
            <person name="Brannstrom I.O."/>
            <person name="Guillou S."/>
            <person name="Cros-Aarteil S."/>
            <person name="Calhoun S."/>
            <person name="Haridas S."/>
            <person name="Kuo A."/>
            <person name="Mondo S."/>
            <person name="Pangilinan J."/>
            <person name="Riley R."/>
            <person name="LaButti K."/>
            <person name="Andreopoulos B."/>
            <person name="Lipzen A."/>
            <person name="Chen C."/>
            <person name="Yan M."/>
            <person name="Daum C."/>
            <person name="Ng V."/>
            <person name="Clum A."/>
            <person name="Steindorff A."/>
            <person name="Ohm R.A."/>
            <person name="Martin F."/>
            <person name="Silar P."/>
            <person name="Natvig D.O."/>
            <person name="Lalanne C."/>
            <person name="Gautier V."/>
            <person name="Ament-Velasquez S.L."/>
            <person name="Kruys A."/>
            <person name="Hutchinson M.I."/>
            <person name="Powell A.J."/>
            <person name="Barry K."/>
            <person name="Miller A.N."/>
            <person name="Grigoriev I.V."/>
            <person name="Debuchy R."/>
            <person name="Gladieux P."/>
            <person name="Hiltunen Thoren M."/>
            <person name="Johannesson H."/>
        </authorList>
    </citation>
    <scope>NUCLEOTIDE SEQUENCE</scope>
    <source>
        <strain evidence="6">CBS 359.72</strain>
    </source>
</reference>
<comment type="subcellular location">
    <subcellularLocation>
        <location evidence="1">Membrane</location>
        <topology evidence="1">Multi-pass membrane protein</topology>
    </subcellularLocation>
</comment>
<accession>A0AAN7CVU8</accession>
<evidence type="ECO:0000313" key="6">
    <source>
        <dbReference type="EMBL" id="KAK4248831.1"/>
    </source>
</evidence>
<dbReference type="GO" id="GO:0016020">
    <property type="term" value="C:membrane"/>
    <property type="evidence" value="ECO:0007669"/>
    <property type="project" value="UniProtKB-SubCell"/>
</dbReference>
<dbReference type="Pfam" id="PF04193">
    <property type="entry name" value="PQ-loop"/>
    <property type="match status" value="1"/>
</dbReference>
<feature type="transmembrane region" description="Helical" evidence="5">
    <location>
        <begin position="110"/>
        <end position="129"/>
    </location>
</feature>
<keyword evidence="3 5" id="KW-1133">Transmembrane helix</keyword>
<organism evidence="6 7">
    <name type="scientific">Corynascus novoguineensis</name>
    <dbReference type="NCBI Taxonomy" id="1126955"/>
    <lineage>
        <taxon>Eukaryota</taxon>
        <taxon>Fungi</taxon>
        <taxon>Dikarya</taxon>
        <taxon>Ascomycota</taxon>
        <taxon>Pezizomycotina</taxon>
        <taxon>Sordariomycetes</taxon>
        <taxon>Sordariomycetidae</taxon>
        <taxon>Sordariales</taxon>
        <taxon>Chaetomiaceae</taxon>
        <taxon>Corynascus</taxon>
    </lineage>
</organism>
<evidence type="ECO:0000256" key="4">
    <source>
        <dbReference type="ARBA" id="ARBA00023136"/>
    </source>
</evidence>
<dbReference type="PANTHER" id="PTHR16201">
    <property type="entry name" value="SEVEN TRANSMEMBRANE PROTEIN 1-RELATED"/>
    <property type="match status" value="1"/>
</dbReference>
<feature type="transmembrane region" description="Helical" evidence="5">
    <location>
        <begin position="169"/>
        <end position="194"/>
    </location>
</feature>
<sequence length="238" mass="26747">QLIPQIWTNWRSKKTDGLPGVMMFLWALCGLPFGVYAIAQNFNIPLQVQPQIFAILCLIAWAQILLYHNRWPVWKASLLAVVVAAVLGGIEAALILTLRPLYDRGNETPVMVVGIIAAILLAAGLLPPYGEMWKRRGRVIGINWVFLTMDWSGAFFSLMALVAQNSFDVLGGVLYIICCVLEMGIFISHLVWLARTREIRKVARTKGKTFDDVAAEHETRGMPFKFAERKGRDVDWSC</sequence>
<protein>
    <submittedName>
        <fullName evidence="6">Uncharacterized protein</fullName>
    </submittedName>
</protein>
<dbReference type="AlphaFoldDB" id="A0AAN7CVU8"/>
<gene>
    <name evidence="6" type="ORF">C7999DRAFT_13210</name>
</gene>
<feature type="transmembrane region" description="Helical" evidence="5">
    <location>
        <begin position="21"/>
        <end position="39"/>
    </location>
</feature>
<evidence type="ECO:0000256" key="3">
    <source>
        <dbReference type="ARBA" id="ARBA00022989"/>
    </source>
</evidence>
<dbReference type="InterPro" id="IPR051415">
    <property type="entry name" value="LAAT-1"/>
</dbReference>
<feature type="transmembrane region" description="Helical" evidence="5">
    <location>
        <begin position="51"/>
        <end position="69"/>
    </location>
</feature>
<comment type="caution">
    <text evidence="6">The sequence shown here is derived from an EMBL/GenBank/DDBJ whole genome shotgun (WGS) entry which is preliminary data.</text>
</comment>
<name>A0AAN7CVU8_9PEZI</name>
<evidence type="ECO:0000256" key="2">
    <source>
        <dbReference type="ARBA" id="ARBA00022692"/>
    </source>
</evidence>
<evidence type="ECO:0000256" key="1">
    <source>
        <dbReference type="ARBA" id="ARBA00004141"/>
    </source>
</evidence>
<dbReference type="EMBL" id="MU857631">
    <property type="protein sequence ID" value="KAK4248831.1"/>
    <property type="molecule type" value="Genomic_DNA"/>
</dbReference>
<proteinExistence type="predicted"/>
<dbReference type="Gene3D" id="1.20.1280.290">
    <property type="match status" value="1"/>
</dbReference>
<feature type="transmembrane region" description="Helical" evidence="5">
    <location>
        <begin position="76"/>
        <end position="98"/>
    </location>
</feature>
<feature type="non-terminal residue" evidence="6">
    <location>
        <position position="1"/>
    </location>
</feature>
<feature type="transmembrane region" description="Helical" evidence="5">
    <location>
        <begin position="141"/>
        <end position="163"/>
    </location>
</feature>
<dbReference type="InterPro" id="IPR006603">
    <property type="entry name" value="PQ-loop_rpt"/>
</dbReference>
<keyword evidence="7" id="KW-1185">Reference proteome</keyword>
<evidence type="ECO:0000313" key="7">
    <source>
        <dbReference type="Proteomes" id="UP001303647"/>
    </source>
</evidence>
<evidence type="ECO:0000256" key="5">
    <source>
        <dbReference type="SAM" id="Phobius"/>
    </source>
</evidence>
<keyword evidence="4 5" id="KW-0472">Membrane</keyword>
<dbReference type="Proteomes" id="UP001303647">
    <property type="component" value="Unassembled WGS sequence"/>
</dbReference>
<reference evidence="6" key="2">
    <citation type="submission" date="2023-05" db="EMBL/GenBank/DDBJ databases">
        <authorList>
            <consortium name="Lawrence Berkeley National Laboratory"/>
            <person name="Steindorff A."/>
            <person name="Hensen N."/>
            <person name="Bonometti L."/>
            <person name="Westerberg I."/>
            <person name="Brannstrom I.O."/>
            <person name="Guillou S."/>
            <person name="Cros-Aarteil S."/>
            <person name="Calhoun S."/>
            <person name="Haridas S."/>
            <person name="Kuo A."/>
            <person name="Mondo S."/>
            <person name="Pangilinan J."/>
            <person name="Riley R."/>
            <person name="Labutti K."/>
            <person name="Andreopoulos B."/>
            <person name="Lipzen A."/>
            <person name="Chen C."/>
            <person name="Yanf M."/>
            <person name="Daum C."/>
            <person name="Ng V."/>
            <person name="Clum A."/>
            <person name="Ohm R."/>
            <person name="Martin F."/>
            <person name="Silar P."/>
            <person name="Natvig D."/>
            <person name="Lalanne C."/>
            <person name="Gautier V."/>
            <person name="Ament-Velasquez S.L."/>
            <person name="Kruys A."/>
            <person name="Hutchinson M.I."/>
            <person name="Powell A.J."/>
            <person name="Barry K."/>
            <person name="Miller A.N."/>
            <person name="Grigoriev I.V."/>
            <person name="Debuchy R."/>
            <person name="Gladieux P."/>
            <person name="Thoren M.H."/>
            <person name="Johannesson H."/>
        </authorList>
    </citation>
    <scope>NUCLEOTIDE SEQUENCE</scope>
    <source>
        <strain evidence="6">CBS 359.72</strain>
    </source>
</reference>
<keyword evidence="2 5" id="KW-0812">Transmembrane</keyword>
<dbReference type="SMART" id="SM00679">
    <property type="entry name" value="CTNS"/>
    <property type="match status" value="2"/>
</dbReference>
<dbReference type="PANTHER" id="PTHR16201:SF37">
    <property type="entry name" value="PQ-LOOP REPEAT-CONTAINING PROTEIN"/>
    <property type="match status" value="1"/>
</dbReference>